<dbReference type="GO" id="GO:0003677">
    <property type="term" value="F:DNA binding"/>
    <property type="evidence" value="ECO:0007669"/>
    <property type="project" value="InterPro"/>
</dbReference>
<proteinExistence type="predicted"/>
<dbReference type="Proteomes" id="UP000682811">
    <property type="component" value="Unassembled WGS sequence"/>
</dbReference>
<sequence>MSDIRFRVKCIRKENKLSQSQFAQSIGISQGNLSEIEMGKF</sequence>
<gene>
    <name evidence="2" type="ORF">J34TS1_32090</name>
</gene>
<dbReference type="InterPro" id="IPR010982">
    <property type="entry name" value="Lambda_DNA-bd_dom_sf"/>
</dbReference>
<evidence type="ECO:0000313" key="3">
    <source>
        <dbReference type="Proteomes" id="UP000682811"/>
    </source>
</evidence>
<evidence type="ECO:0000259" key="1">
    <source>
        <dbReference type="PROSITE" id="PS50943"/>
    </source>
</evidence>
<comment type="caution">
    <text evidence="2">The sequence shown here is derived from an EMBL/GenBank/DDBJ whole genome shotgun (WGS) entry which is preliminary data.</text>
</comment>
<name>A0A920CSR7_9BACL</name>
<organism evidence="2 3">
    <name type="scientific">Paenibacillus azoreducens</name>
    <dbReference type="NCBI Taxonomy" id="116718"/>
    <lineage>
        <taxon>Bacteria</taxon>
        <taxon>Bacillati</taxon>
        <taxon>Bacillota</taxon>
        <taxon>Bacilli</taxon>
        <taxon>Bacillales</taxon>
        <taxon>Paenibacillaceae</taxon>
        <taxon>Paenibacillus</taxon>
    </lineage>
</organism>
<dbReference type="Gene3D" id="1.10.260.40">
    <property type="entry name" value="lambda repressor-like DNA-binding domains"/>
    <property type="match status" value="1"/>
</dbReference>
<dbReference type="EMBL" id="BORT01000013">
    <property type="protein sequence ID" value="GIO48444.1"/>
    <property type="molecule type" value="Genomic_DNA"/>
</dbReference>
<evidence type="ECO:0000313" key="2">
    <source>
        <dbReference type="EMBL" id="GIO48444.1"/>
    </source>
</evidence>
<protein>
    <recommendedName>
        <fullName evidence="1">HTH cro/C1-type domain-containing protein</fullName>
    </recommendedName>
</protein>
<dbReference type="AlphaFoldDB" id="A0A920CSR7"/>
<reference evidence="2 3" key="1">
    <citation type="submission" date="2021-03" db="EMBL/GenBank/DDBJ databases">
        <title>Antimicrobial resistance genes in bacteria isolated from Japanese honey, and their potential for conferring macrolide and lincosamide resistance in the American foulbrood pathogen Paenibacillus larvae.</title>
        <authorList>
            <person name="Okamoto M."/>
            <person name="Kumagai M."/>
            <person name="Kanamori H."/>
            <person name="Takamatsu D."/>
        </authorList>
    </citation>
    <scope>NUCLEOTIDE SEQUENCE [LARGE SCALE GENOMIC DNA]</scope>
    <source>
        <strain evidence="2 3">J34TS1</strain>
    </source>
</reference>
<dbReference type="RefSeq" id="WP_212979098.1">
    <property type="nucleotide sequence ID" value="NZ_AP025343.1"/>
</dbReference>
<keyword evidence="3" id="KW-1185">Reference proteome</keyword>
<dbReference type="InterPro" id="IPR001387">
    <property type="entry name" value="Cro/C1-type_HTH"/>
</dbReference>
<dbReference type="PROSITE" id="PS50943">
    <property type="entry name" value="HTH_CROC1"/>
    <property type="match status" value="1"/>
</dbReference>
<dbReference type="CDD" id="cd00093">
    <property type="entry name" value="HTH_XRE"/>
    <property type="match status" value="1"/>
</dbReference>
<dbReference type="SUPFAM" id="SSF47413">
    <property type="entry name" value="lambda repressor-like DNA-binding domains"/>
    <property type="match status" value="1"/>
</dbReference>
<feature type="domain" description="HTH cro/C1-type" evidence="1">
    <location>
        <begin position="8"/>
        <end position="37"/>
    </location>
</feature>
<accession>A0A920CSR7</accession>
<dbReference type="Pfam" id="PF12844">
    <property type="entry name" value="HTH_19"/>
    <property type="match status" value="1"/>
</dbReference>